<feature type="compositionally biased region" description="Low complexity" evidence="2">
    <location>
        <begin position="7"/>
        <end position="23"/>
    </location>
</feature>
<evidence type="ECO:0000256" key="1">
    <source>
        <dbReference type="ARBA" id="ARBA00007319"/>
    </source>
</evidence>
<dbReference type="Gene3D" id="3.90.230.10">
    <property type="entry name" value="Creatinase/methionine aminopeptidase superfamily"/>
    <property type="match status" value="1"/>
</dbReference>
<evidence type="ECO:0000313" key="5">
    <source>
        <dbReference type="Proteomes" id="UP000620124"/>
    </source>
</evidence>
<dbReference type="InterPro" id="IPR036388">
    <property type="entry name" value="WH-like_DNA-bd_sf"/>
</dbReference>
<dbReference type="InterPro" id="IPR047113">
    <property type="entry name" value="PA2G4/ARX1"/>
</dbReference>
<dbReference type="PANTHER" id="PTHR10804">
    <property type="entry name" value="PROTEASE FAMILY M24 METHIONYL AMINOPEPTIDASE, AMINOPEPTIDASE P"/>
    <property type="match status" value="1"/>
</dbReference>
<name>A0A8H6X905_9AGAR</name>
<feature type="region of interest" description="Disordered" evidence="2">
    <location>
        <begin position="1"/>
        <end position="25"/>
    </location>
</feature>
<accession>A0A8H6X905</accession>
<evidence type="ECO:0000313" key="4">
    <source>
        <dbReference type="EMBL" id="KAF7336692.1"/>
    </source>
</evidence>
<feature type="region of interest" description="Disordered" evidence="2">
    <location>
        <begin position="382"/>
        <end position="409"/>
    </location>
</feature>
<evidence type="ECO:0000256" key="2">
    <source>
        <dbReference type="SAM" id="MobiDB-lite"/>
    </source>
</evidence>
<dbReference type="InterPro" id="IPR000994">
    <property type="entry name" value="Pept_M24"/>
</dbReference>
<dbReference type="InterPro" id="IPR036390">
    <property type="entry name" value="WH_DNA-bd_sf"/>
</dbReference>
<dbReference type="InterPro" id="IPR004545">
    <property type="entry name" value="PA2G4"/>
</dbReference>
<evidence type="ECO:0000259" key="3">
    <source>
        <dbReference type="Pfam" id="PF00557"/>
    </source>
</evidence>
<dbReference type="InterPro" id="IPR036005">
    <property type="entry name" value="Creatinase/aminopeptidase-like"/>
</dbReference>
<dbReference type="Proteomes" id="UP000620124">
    <property type="component" value="Unassembled WGS sequence"/>
</dbReference>
<dbReference type="NCBIfam" id="TIGR00495">
    <property type="entry name" value="crvDNA_42K"/>
    <property type="match status" value="1"/>
</dbReference>
<dbReference type="Gene3D" id="1.10.10.10">
    <property type="entry name" value="Winged helix-like DNA-binding domain superfamily/Winged helix DNA-binding domain"/>
    <property type="match status" value="1"/>
</dbReference>
<comment type="caution">
    <text evidence="4">The sequence shown here is derived from an EMBL/GenBank/DDBJ whole genome shotgun (WGS) entry which is preliminary data.</text>
</comment>
<dbReference type="FunFam" id="1.10.10.10:FF:000029">
    <property type="entry name" value="Proliferation-associated 2G4, a"/>
    <property type="match status" value="1"/>
</dbReference>
<dbReference type="SUPFAM" id="SSF55920">
    <property type="entry name" value="Creatinase/aminopeptidase"/>
    <property type="match status" value="1"/>
</dbReference>
<keyword evidence="5" id="KW-1185">Reference proteome</keyword>
<comment type="similarity">
    <text evidence="1">Belongs to the peptidase M24 family.</text>
</comment>
<proteinExistence type="inferred from homology"/>
<dbReference type="EMBL" id="JACAZI010000022">
    <property type="protein sequence ID" value="KAF7336692.1"/>
    <property type="molecule type" value="Genomic_DNA"/>
</dbReference>
<dbReference type="Pfam" id="PF00557">
    <property type="entry name" value="Peptidase_M24"/>
    <property type="match status" value="1"/>
</dbReference>
<dbReference type="AlphaFoldDB" id="A0A8H6X905"/>
<reference evidence="4" key="1">
    <citation type="submission" date="2020-05" db="EMBL/GenBank/DDBJ databases">
        <title>Mycena genomes resolve the evolution of fungal bioluminescence.</title>
        <authorList>
            <person name="Tsai I.J."/>
        </authorList>
    </citation>
    <scope>NUCLEOTIDE SEQUENCE</scope>
    <source>
        <strain evidence="4">CCC161011</strain>
    </source>
</reference>
<dbReference type="PANTHER" id="PTHR10804:SF11">
    <property type="entry name" value="PROLIFERATION-ASSOCIATED PROTEIN 2G4"/>
    <property type="match status" value="1"/>
</dbReference>
<dbReference type="CDD" id="cd01089">
    <property type="entry name" value="PA2G4-like"/>
    <property type="match status" value="1"/>
</dbReference>
<protein>
    <submittedName>
        <fullName evidence="4">Peptidase-M24 domain-containing protein</fullName>
    </submittedName>
</protein>
<gene>
    <name evidence="4" type="ORF">MVEN_02104200</name>
</gene>
<dbReference type="SUPFAM" id="SSF46785">
    <property type="entry name" value="Winged helix' DNA-binding domain"/>
    <property type="match status" value="1"/>
</dbReference>
<feature type="domain" description="Peptidase M24" evidence="3">
    <location>
        <begin position="29"/>
        <end position="190"/>
    </location>
</feature>
<sequence>MSDTEKTPSAAPPADKKPAPSSAEADLTKYKTAAEIVHNVMKKLIELSVEGAKILDLCIEGDKLIEAGTAGVYNKKDKGVKVNKGLAFPTSISVNNTVAHFSPLASDPQSSQVLAKDDMVKLHIGAQIDGFAAISAETIVVGATPENPVTGRRADVLKAAWHAAEIAMRTVKVGNKNWAVTEAVGKVAAAWDCKPVEGMLSCQQTQNVIDGKKRIILNPSEAQKRDFESATFAEGEVYGIDVLVSSGEDGKVGSPPARMEEARTSIFQRDSNVTYQLKMKNSRAVFSEVQKKAGAFPFNIRSLEDEKRSRMGLQEAVQHGLVKPYEVIYTPANTFVAAFHFTIALLPGGPSLITQPPIWYKPELLKTEKELEDEELKALLSRNLRENKKSKKKKAKTDAAAGDAETKEE</sequence>
<dbReference type="OrthoDB" id="5876363at2759"/>
<organism evidence="4 5">
    <name type="scientific">Mycena venus</name>
    <dbReference type="NCBI Taxonomy" id="2733690"/>
    <lineage>
        <taxon>Eukaryota</taxon>
        <taxon>Fungi</taxon>
        <taxon>Dikarya</taxon>
        <taxon>Basidiomycota</taxon>
        <taxon>Agaricomycotina</taxon>
        <taxon>Agaricomycetes</taxon>
        <taxon>Agaricomycetidae</taxon>
        <taxon>Agaricales</taxon>
        <taxon>Marasmiineae</taxon>
        <taxon>Mycenaceae</taxon>
        <taxon>Mycena</taxon>
    </lineage>
</organism>